<keyword evidence="2" id="KW-1185">Reference proteome</keyword>
<accession>A0A1H1ZRM6</accession>
<organism evidence="1 2">
    <name type="scientific">Mucilaginibacter mallensis</name>
    <dbReference type="NCBI Taxonomy" id="652787"/>
    <lineage>
        <taxon>Bacteria</taxon>
        <taxon>Pseudomonadati</taxon>
        <taxon>Bacteroidota</taxon>
        <taxon>Sphingobacteriia</taxon>
        <taxon>Sphingobacteriales</taxon>
        <taxon>Sphingobacteriaceae</taxon>
        <taxon>Mucilaginibacter</taxon>
    </lineage>
</organism>
<name>A0A1H1ZRM6_MUCMA</name>
<dbReference type="RefSeq" id="WP_091374999.1">
    <property type="nucleotide sequence ID" value="NZ_LT629740.1"/>
</dbReference>
<proteinExistence type="predicted"/>
<evidence type="ECO:0000313" key="1">
    <source>
        <dbReference type="EMBL" id="SDT36269.1"/>
    </source>
</evidence>
<dbReference type="STRING" id="652787.SAMN05216490_3219"/>
<reference evidence="1 2" key="1">
    <citation type="submission" date="2016-10" db="EMBL/GenBank/DDBJ databases">
        <authorList>
            <person name="de Groot N.N."/>
        </authorList>
    </citation>
    <scope>NUCLEOTIDE SEQUENCE [LARGE SCALE GENOMIC DNA]</scope>
    <source>
        <strain evidence="1 2">MP1X4</strain>
    </source>
</reference>
<evidence type="ECO:0000313" key="2">
    <source>
        <dbReference type="Proteomes" id="UP000199679"/>
    </source>
</evidence>
<dbReference type="AlphaFoldDB" id="A0A1H1ZRM6"/>
<sequence>MKYLVFSFLLILILLSYDNSFAWAGKDYQVVSPDRSTVLHIGLDTQGKLVYRIDYDHQANGLNRKITRIL</sequence>
<gene>
    <name evidence="1" type="ORF">SAMN05216490_3219</name>
</gene>
<dbReference type="Proteomes" id="UP000199679">
    <property type="component" value="Chromosome I"/>
</dbReference>
<dbReference type="EMBL" id="LT629740">
    <property type="protein sequence ID" value="SDT36269.1"/>
    <property type="molecule type" value="Genomic_DNA"/>
</dbReference>
<protein>
    <submittedName>
        <fullName evidence="1">Uncharacterized protein</fullName>
    </submittedName>
</protein>